<name>A0A9N8HRW8_9STRA</name>
<organism evidence="5 6">
    <name type="scientific">Seminavis robusta</name>
    <dbReference type="NCBI Taxonomy" id="568900"/>
    <lineage>
        <taxon>Eukaryota</taxon>
        <taxon>Sar</taxon>
        <taxon>Stramenopiles</taxon>
        <taxon>Ochrophyta</taxon>
        <taxon>Bacillariophyta</taxon>
        <taxon>Bacillariophyceae</taxon>
        <taxon>Bacillariophycidae</taxon>
        <taxon>Naviculales</taxon>
        <taxon>Naviculaceae</taxon>
        <taxon>Seminavis</taxon>
    </lineage>
</organism>
<dbReference type="GO" id="GO:0032259">
    <property type="term" value="P:methylation"/>
    <property type="evidence" value="ECO:0007669"/>
    <property type="project" value="UniProtKB-KW"/>
</dbReference>
<feature type="region of interest" description="Disordered" evidence="3">
    <location>
        <begin position="1"/>
        <end position="70"/>
    </location>
</feature>
<feature type="compositionally biased region" description="Basic and acidic residues" evidence="3">
    <location>
        <begin position="57"/>
        <end position="66"/>
    </location>
</feature>
<dbReference type="InterPro" id="IPR000253">
    <property type="entry name" value="FHA_dom"/>
</dbReference>
<dbReference type="Pfam" id="PF00303">
    <property type="entry name" value="Thymidylat_synt"/>
    <property type="match status" value="1"/>
</dbReference>
<reference evidence="5" key="1">
    <citation type="submission" date="2020-06" db="EMBL/GenBank/DDBJ databases">
        <authorList>
            <consortium name="Plant Systems Biology data submission"/>
        </authorList>
    </citation>
    <scope>NUCLEOTIDE SEQUENCE</scope>
    <source>
        <strain evidence="5">D6</strain>
    </source>
</reference>
<dbReference type="GO" id="GO:0005829">
    <property type="term" value="C:cytosol"/>
    <property type="evidence" value="ECO:0007669"/>
    <property type="project" value="TreeGrafter"/>
</dbReference>
<evidence type="ECO:0000259" key="4">
    <source>
        <dbReference type="PROSITE" id="PS50006"/>
    </source>
</evidence>
<dbReference type="GO" id="GO:0004799">
    <property type="term" value="F:thymidylate synthase activity"/>
    <property type="evidence" value="ECO:0007669"/>
    <property type="project" value="TreeGrafter"/>
</dbReference>
<dbReference type="InterPro" id="IPR036926">
    <property type="entry name" value="Thymidate_synth/dCMP_Mease_sf"/>
</dbReference>
<dbReference type="PANTHER" id="PTHR11548:SF1">
    <property type="entry name" value="THYMIDYLATE SYNTHASE 1"/>
    <property type="match status" value="1"/>
</dbReference>
<sequence length="547" mass="61311">MSGKQNDSKSTDVLIPTVTPPHIDSCKKRKSDRPQDDTKNLRPSTARRRLISNDNDAETRENRNPDSCHVGTQEACLVPTDSDASSTIPFFQQLTQPVAYTQDLSAGLDDQQQQPTLLGFLEDNNAPSTKKEIRKDTVVLGRSHSADVTIENESVSREHCKLVFSPDSGTCSLVPLKTCWIKHDNRWHAVAEDRTSPLPHQGRFRLLPPGKATEANCEGVDFTLVITATEIEEPPAPGTHSFDVQYLKLLRSIEQDGVWKVNKKGSNRALPRLFLLDIDLGDPKGEDRSLLPVTSLRSLYGGRAALIEALWYLRGEDHIQFLQQNKCHFWDKQAIKKGDVDWVGWSYGLLTNFPQANGDQKGINQLEERVIKPLCKHGSCSRNMTCSLDKPGEETVQGACTSGIQFSVSGHSTEEEALNLTINQRSSDVMMGLPHDVVVWSIILHLVRREAWVRAKRKLLAGKLSFVIGQNAAHVYQLNWGSIQEILEREPIPECQPYLVVEDEDLTNPRGIFDLAKNYNPKSLRICNYTKASYHPAITLEQAVEHE</sequence>
<dbReference type="PROSITE" id="PS50006">
    <property type="entry name" value="FHA_DOMAIN"/>
    <property type="match status" value="1"/>
</dbReference>
<dbReference type="Gene3D" id="2.60.200.20">
    <property type="match status" value="1"/>
</dbReference>
<comment type="caution">
    <text evidence="5">The sequence shown here is derived from an EMBL/GenBank/DDBJ whole genome shotgun (WGS) entry which is preliminary data.</text>
</comment>
<dbReference type="Proteomes" id="UP001153069">
    <property type="component" value="Unassembled WGS sequence"/>
</dbReference>
<keyword evidence="1" id="KW-0489">Methyltransferase</keyword>
<evidence type="ECO:0000256" key="1">
    <source>
        <dbReference type="ARBA" id="ARBA00022603"/>
    </source>
</evidence>
<dbReference type="Pfam" id="PF00498">
    <property type="entry name" value="FHA"/>
    <property type="match status" value="1"/>
</dbReference>
<keyword evidence="6" id="KW-1185">Reference proteome</keyword>
<feature type="domain" description="FHA" evidence="4">
    <location>
        <begin position="138"/>
        <end position="169"/>
    </location>
</feature>
<accession>A0A9N8HRW8</accession>
<evidence type="ECO:0000256" key="2">
    <source>
        <dbReference type="ARBA" id="ARBA00022679"/>
    </source>
</evidence>
<keyword evidence="2" id="KW-0808">Transferase</keyword>
<dbReference type="PANTHER" id="PTHR11548">
    <property type="entry name" value="THYMIDYLATE SYNTHASE 1"/>
    <property type="match status" value="1"/>
</dbReference>
<dbReference type="InterPro" id="IPR023451">
    <property type="entry name" value="Thymidate_synth/dCMP_Mease_dom"/>
</dbReference>
<dbReference type="InterPro" id="IPR045097">
    <property type="entry name" value="Thymidate_synth/dCMP_Mease"/>
</dbReference>
<dbReference type="SUPFAM" id="SSF49879">
    <property type="entry name" value="SMAD/FHA domain"/>
    <property type="match status" value="1"/>
</dbReference>
<evidence type="ECO:0000313" key="6">
    <source>
        <dbReference type="Proteomes" id="UP001153069"/>
    </source>
</evidence>
<proteinExistence type="predicted"/>
<dbReference type="Gene3D" id="3.30.572.10">
    <property type="entry name" value="Thymidylate synthase/dCMP hydroxymethylase domain"/>
    <property type="match status" value="1"/>
</dbReference>
<feature type="compositionally biased region" description="Basic and acidic residues" evidence="3">
    <location>
        <begin position="1"/>
        <end position="10"/>
    </location>
</feature>
<dbReference type="AlphaFoldDB" id="A0A9N8HRW8"/>
<evidence type="ECO:0000256" key="3">
    <source>
        <dbReference type="SAM" id="MobiDB-lite"/>
    </source>
</evidence>
<dbReference type="SUPFAM" id="SSF55831">
    <property type="entry name" value="Thymidylate synthase/dCMP hydroxymethylase"/>
    <property type="match status" value="1"/>
</dbReference>
<evidence type="ECO:0000313" key="5">
    <source>
        <dbReference type="EMBL" id="CAB9525128.1"/>
    </source>
</evidence>
<gene>
    <name evidence="5" type="ORF">SEMRO_1634_G287430.1</name>
</gene>
<dbReference type="EMBL" id="CAICTM010001632">
    <property type="protein sequence ID" value="CAB9525128.1"/>
    <property type="molecule type" value="Genomic_DNA"/>
</dbReference>
<dbReference type="InterPro" id="IPR008984">
    <property type="entry name" value="SMAD_FHA_dom_sf"/>
</dbReference>
<protein>
    <submittedName>
        <fullName evidence="5">Thymidylate synthase</fullName>
    </submittedName>
</protein>
<dbReference type="GO" id="GO:0006231">
    <property type="term" value="P:dTMP biosynthetic process"/>
    <property type="evidence" value="ECO:0007669"/>
    <property type="project" value="TreeGrafter"/>
</dbReference>
<dbReference type="OrthoDB" id="766at2759"/>